<dbReference type="GO" id="GO:0003746">
    <property type="term" value="F:translation elongation factor activity"/>
    <property type="evidence" value="ECO:0007669"/>
    <property type="project" value="UniProtKB-UniRule"/>
</dbReference>
<gene>
    <name evidence="5" type="primary">tsf</name>
    <name evidence="7" type="ORF">A3B34_03765</name>
</gene>
<feature type="domain" description="Translation elongation factor EFTs/EF1B dimerisation" evidence="6">
    <location>
        <begin position="72"/>
        <end position="148"/>
    </location>
</feature>
<evidence type="ECO:0000256" key="1">
    <source>
        <dbReference type="ARBA" id="ARBA00005532"/>
    </source>
</evidence>
<evidence type="ECO:0000256" key="2">
    <source>
        <dbReference type="ARBA" id="ARBA00016956"/>
    </source>
</evidence>
<dbReference type="Gene3D" id="3.30.479.20">
    <property type="entry name" value="Elongation factor Ts, dimerisation domain"/>
    <property type="match status" value="1"/>
</dbReference>
<dbReference type="CDD" id="cd14275">
    <property type="entry name" value="UBA_EF-Ts"/>
    <property type="match status" value="1"/>
</dbReference>
<accession>A0A1G2L4U8</accession>
<reference evidence="7 8" key="1">
    <citation type="journal article" date="2016" name="Nat. Commun.">
        <title>Thousands of microbial genomes shed light on interconnected biogeochemical processes in an aquifer system.</title>
        <authorList>
            <person name="Anantharaman K."/>
            <person name="Brown C.T."/>
            <person name="Hug L.A."/>
            <person name="Sharon I."/>
            <person name="Castelle C.J."/>
            <person name="Probst A.J."/>
            <person name="Thomas B.C."/>
            <person name="Singh A."/>
            <person name="Wilkins M.J."/>
            <person name="Karaoz U."/>
            <person name="Brodie E.L."/>
            <person name="Williams K.H."/>
            <person name="Hubbard S.S."/>
            <person name="Banfield J.F."/>
        </authorList>
    </citation>
    <scope>NUCLEOTIDE SEQUENCE [LARGE SCALE GENOMIC DNA]</scope>
</reference>
<dbReference type="InterPro" id="IPR018101">
    <property type="entry name" value="Transl_elong_Ts_CS"/>
</dbReference>
<dbReference type="PROSITE" id="PS01127">
    <property type="entry name" value="EF_TS_2"/>
    <property type="match status" value="1"/>
</dbReference>
<protein>
    <recommendedName>
        <fullName evidence="2 5">Elongation factor Ts</fullName>
        <shortName evidence="5">EF-Ts</shortName>
    </recommendedName>
</protein>
<dbReference type="PANTHER" id="PTHR11741">
    <property type="entry name" value="ELONGATION FACTOR TS"/>
    <property type="match status" value="1"/>
</dbReference>
<proteinExistence type="inferred from homology"/>
<evidence type="ECO:0000313" key="7">
    <source>
        <dbReference type="EMBL" id="OHA06600.1"/>
    </source>
</evidence>
<organism evidence="7 8">
    <name type="scientific">Candidatus Sungbacteria bacterium RIFCSPLOWO2_01_FULL_54_21</name>
    <dbReference type="NCBI Taxonomy" id="1802279"/>
    <lineage>
        <taxon>Bacteria</taxon>
        <taxon>Candidatus Sungiibacteriota</taxon>
    </lineage>
</organism>
<evidence type="ECO:0000256" key="4">
    <source>
        <dbReference type="ARBA" id="ARBA00022917"/>
    </source>
</evidence>
<evidence type="ECO:0000259" key="6">
    <source>
        <dbReference type="Pfam" id="PF00889"/>
    </source>
</evidence>
<sequence>MISAEAIKILRGRTGAGISDIKKALEDAGGDQTAAEALIEQRLGTSAGKRTGRDTTAGVVEAYIHSNAHIGVLLALSCETDFVARNPAFRQLAHDIAMHIAAMAPKDTAMLTSQPFVKDPGKNVSDIVNESIGRFGENIKIVEFTRFEI</sequence>
<dbReference type="InterPro" id="IPR036402">
    <property type="entry name" value="EF-Ts_dimer_sf"/>
</dbReference>
<comment type="subcellular location">
    <subcellularLocation>
        <location evidence="5">Cytoplasm</location>
    </subcellularLocation>
</comment>
<dbReference type="HAMAP" id="MF_00050">
    <property type="entry name" value="EF_Ts"/>
    <property type="match status" value="1"/>
</dbReference>
<name>A0A1G2L4U8_9BACT</name>
<dbReference type="Gene3D" id="1.10.8.10">
    <property type="entry name" value="DNA helicase RuvA subunit, C-terminal domain"/>
    <property type="match status" value="1"/>
</dbReference>
<comment type="similarity">
    <text evidence="1 5">Belongs to the EF-Ts family.</text>
</comment>
<dbReference type="InterPro" id="IPR014039">
    <property type="entry name" value="Transl_elong_EFTs/EF1B_dimer"/>
</dbReference>
<dbReference type="PROSITE" id="PS01126">
    <property type="entry name" value="EF_TS_1"/>
    <property type="match status" value="1"/>
</dbReference>
<dbReference type="SUPFAM" id="SSF54713">
    <property type="entry name" value="Elongation factor Ts (EF-Ts), dimerisation domain"/>
    <property type="match status" value="1"/>
</dbReference>
<dbReference type="SUPFAM" id="SSF46934">
    <property type="entry name" value="UBA-like"/>
    <property type="match status" value="1"/>
</dbReference>
<comment type="caution">
    <text evidence="7">The sequence shown here is derived from an EMBL/GenBank/DDBJ whole genome shotgun (WGS) entry which is preliminary data.</text>
</comment>
<keyword evidence="4 5" id="KW-0648">Protein biosynthesis</keyword>
<dbReference type="EMBL" id="MHQR01000036">
    <property type="protein sequence ID" value="OHA06600.1"/>
    <property type="molecule type" value="Genomic_DNA"/>
</dbReference>
<dbReference type="Proteomes" id="UP000176510">
    <property type="component" value="Unassembled WGS sequence"/>
</dbReference>
<evidence type="ECO:0000256" key="3">
    <source>
        <dbReference type="ARBA" id="ARBA00022768"/>
    </source>
</evidence>
<keyword evidence="5" id="KW-0963">Cytoplasm</keyword>
<evidence type="ECO:0000313" key="8">
    <source>
        <dbReference type="Proteomes" id="UP000176510"/>
    </source>
</evidence>
<dbReference type="PANTHER" id="PTHR11741:SF0">
    <property type="entry name" value="ELONGATION FACTOR TS, MITOCHONDRIAL"/>
    <property type="match status" value="1"/>
</dbReference>
<dbReference type="Pfam" id="PF00889">
    <property type="entry name" value="EF_TS"/>
    <property type="match status" value="1"/>
</dbReference>
<keyword evidence="3 5" id="KW-0251">Elongation factor</keyword>
<dbReference type="STRING" id="1802279.A3B34_03765"/>
<dbReference type="AlphaFoldDB" id="A0A1G2L4U8"/>
<feature type="region of interest" description="Involved in Mg(2+) ion dislocation from EF-Tu" evidence="5">
    <location>
        <begin position="80"/>
        <end position="83"/>
    </location>
</feature>
<evidence type="ECO:0000256" key="5">
    <source>
        <dbReference type="HAMAP-Rule" id="MF_00050"/>
    </source>
</evidence>
<dbReference type="InterPro" id="IPR001816">
    <property type="entry name" value="Transl_elong_EFTs/EF1B"/>
</dbReference>
<dbReference type="InterPro" id="IPR009060">
    <property type="entry name" value="UBA-like_sf"/>
</dbReference>
<comment type="function">
    <text evidence="5">Associates with the EF-Tu.GDP complex and induces the exchange of GDP to GTP. It remains bound to the aminoacyl-tRNA.EF-Tu.GTP complex up to the GTP hydrolysis stage on the ribosome.</text>
</comment>
<dbReference type="GO" id="GO:0005737">
    <property type="term" value="C:cytoplasm"/>
    <property type="evidence" value="ECO:0007669"/>
    <property type="project" value="UniProtKB-SubCell"/>
</dbReference>